<dbReference type="AlphaFoldDB" id="A0A158RAF3"/>
<feature type="transmembrane region" description="Helical" evidence="3">
    <location>
        <begin position="838"/>
        <end position="858"/>
    </location>
</feature>
<evidence type="ECO:0000256" key="2">
    <source>
        <dbReference type="SAM" id="MobiDB-lite"/>
    </source>
</evidence>
<feature type="compositionally biased region" description="Polar residues" evidence="2">
    <location>
        <begin position="1003"/>
        <end position="1013"/>
    </location>
</feature>
<dbReference type="InterPro" id="IPR036259">
    <property type="entry name" value="MFS_trans_sf"/>
</dbReference>
<feature type="transmembrane region" description="Helical" evidence="3">
    <location>
        <begin position="672"/>
        <end position="692"/>
    </location>
</feature>
<dbReference type="PANTHER" id="PTHR11360:SF284">
    <property type="entry name" value="EG:103B4.3 PROTEIN-RELATED"/>
    <property type="match status" value="1"/>
</dbReference>
<name>A0A158RAF3_TAEAS</name>
<evidence type="ECO:0000313" key="4">
    <source>
        <dbReference type="EMBL" id="VDK42208.1"/>
    </source>
</evidence>
<accession>A0A158RAF3</accession>
<dbReference type="SUPFAM" id="SSF103473">
    <property type="entry name" value="MFS general substrate transporter"/>
    <property type="match status" value="1"/>
</dbReference>
<feature type="region of interest" description="Disordered" evidence="2">
    <location>
        <begin position="590"/>
        <end position="645"/>
    </location>
</feature>
<feature type="transmembrane region" description="Helical" evidence="3">
    <location>
        <begin position="183"/>
        <end position="204"/>
    </location>
</feature>
<feature type="region of interest" description="Disordered" evidence="2">
    <location>
        <begin position="335"/>
        <end position="374"/>
    </location>
</feature>
<dbReference type="InterPro" id="IPR011701">
    <property type="entry name" value="MFS"/>
</dbReference>
<gene>
    <name evidence="4" type="ORF">TASK_LOCUS9190</name>
</gene>
<dbReference type="OrthoDB" id="6499973at2759"/>
<dbReference type="Proteomes" id="UP000282613">
    <property type="component" value="Unassembled WGS sequence"/>
</dbReference>
<dbReference type="GO" id="GO:0008028">
    <property type="term" value="F:monocarboxylic acid transmembrane transporter activity"/>
    <property type="evidence" value="ECO:0007669"/>
    <property type="project" value="TreeGrafter"/>
</dbReference>
<evidence type="ECO:0000256" key="3">
    <source>
        <dbReference type="SAM" id="Phobius"/>
    </source>
</evidence>
<feature type="transmembrane region" description="Helical" evidence="3">
    <location>
        <begin position="64"/>
        <end position="85"/>
    </location>
</feature>
<reference evidence="4 5" key="2">
    <citation type="submission" date="2018-11" db="EMBL/GenBank/DDBJ databases">
        <authorList>
            <consortium name="Pathogen Informatics"/>
        </authorList>
    </citation>
    <scope>NUCLEOTIDE SEQUENCE [LARGE SCALE GENOMIC DNA]</scope>
</reference>
<dbReference type="EMBL" id="UYRS01019025">
    <property type="protein sequence ID" value="VDK42208.1"/>
    <property type="molecule type" value="Genomic_DNA"/>
</dbReference>
<feature type="transmembrane region" description="Helical" evidence="3">
    <location>
        <begin position="801"/>
        <end position="826"/>
    </location>
</feature>
<feature type="region of interest" description="Disordered" evidence="2">
    <location>
        <begin position="1002"/>
        <end position="1023"/>
    </location>
</feature>
<feature type="transmembrane region" description="Helical" evidence="3">
    <location>
        <begin position="97"/>
        <end position="115"/>
    </location>
</feature>
<keyword evidence="3" id="KW-0812">Transmembrane</keyword>
<reference evidence="6" key="1">
    <citation type="submission" date="2016-04" db="UniProtKB">
        <authorList>
            <consortium name="WormBaseParasite"/>
        </authorList>
    </citation>
    <scope>IDENTIFICATION</scope>
</reference>
<feature type="compositionally biased region" description="Basic and acidic residues" evidence="2">
    <location>
        <begin position="592"/>
        <end position="604"/>
    </location>
</feature>
<dbReference type="Pfam" id="PF07690">
    <property type="entry name" value="MFS_1"/>
    <property type="match status" value="1"/>
</dbReference>
<keyword evidence="1" id="KW-0175">Coiled coil</keyword>
<protein>
    <submittedName>
        <fullName evidence="6">MFS domain-containing protein</fullName>
    </submittedName>
</protein>
<feature type="compositionally biased region" description="Polar residues" evidence="2">
    <location>
        <begin position="352"/>
        <end position="371"/>
    </location>
</feature>
<organism evidence="6">
    <name type="scientific">Taenia asiatica</name>
    <name type="common">Asian tapeworm</name>
    <dbReference type="NCBI Taxonomy" id="60517"/>
    <lineage>
        <taxon>Eukaryota</taxon>
        <taxon>Metazoa</taxon>
        <taxon>Spiralia</taxon>
        <taxon>Lophotrochozoa</taxon>
        <taxon>Platyhelminthes</taxon>
        <taxon>Cestoda</taxon>
        <taxon>Eucestoda</taxon>
        <taxon>Cyclophyllidea</taxon>
        <taxon>Taeniidae</taxon>
        <taxon>Taenia</taxon>
    </lineage>
</organism>
<evidence type="ECO:0000313" key="5">
    <source>
        <dbReference type="Proteomes" id="UP000282613"/>
    </source>
</evidence>
<sequence length="1069" mass="115141">MLLHLHSIVANPSRSSWAWLVLLSAFACTAIVDGLILSFGLHILEMMEAATFTTWNTDSTDISFLLYLLPGALLTGMHLYASPLANVLSNQFDYRPVAMVSALLSSLILVGSAFLKNLEAFALFFGICGGLSCGLLYFPSLSIVAQWFESRRALAVGLAICGSGVGTCLMALCVPSGVRAFSWRGLLIIFGAVFFQLALAIALFRPVEVQQVIDLERSRRRAAERRRRLERERVAAAIRREKLQQVAGQAQNQRRNVTSRIGGGIMSRILEEKFRQRSTSTGSLDGMVITRDNELISLRTEADYQLVKAAAMAAVTAGQMGETAAETPKYGAIGQQMQPSSPPQPRFFSSSDGSANQPPTKVGTMSCSRPQSPRPVVLLSPPHDFSKSGVFRIADAILQKLEAQAVIAPGMRCPDMTDVFRRWPSDPKGATDTNVAEDVRTSLQPCGCSRAPSSATKVTTTTTTITVGTGNSLYRPSSTLDNSNIPTLCVSDDSGKAGSMDALDVEIGRRGRAGEECFQFSPVSLSVSRSSSCGGYGGDGGDIGSGTSIDPKTDLAITSELSRVNLDSTVKARIRAAIYRELRRIGHLASTSREHQGHLSKTETGDLAQQSPHGSLQIGCLEPTAGHDSTTPPSSSRGSRSPGSMETAKGRAVLLTCISDTLDLPLLRSPSFLLFSLACTLHMFGFFMPYHILPLFVSLEGRTLACSRPIRSVDSGSMFRVPEHLVTVKSVICTVGIAHLLGRLIARSCISTALYIEHIVSGSSHIQRYDDSDEDNEEDGEPPRLLRRFLHSLLHRLVDPMILNIVSLVVGGACLLCIPFATWRATSPHLPIPYSSCVLLRGILLVLIFLHTLASALALSLRSVIAVELIGVHHLTPAFVYLLVFQGTGAIVGPLIVGESHHEDATYFFQIRLIAETASGIQIGPWLLYQPRYLLIGSGNNPLSWAYYTCGLAFMLSALAYAPLRPLSSWETRRYLAKRALSGRPSAASAFSTSGASAVTASEFATQRPSNSSPGGGLAAATTGDTQDASEAVIRKCSQFYGHQAKISTCSRISELSYIAFLMPNTPKP</sequence>
<evidence type="ECO:0000256" key="1">
    <source>
        <dbReference type="SAM" id="Coils"/>
    </source>
</evidence>
<keyword evidence="3" id="KW-0472">Membrane</keyword>
<dbReference type="PANTHER" id="PTHR11360">
    <property type="entry name" value="MONOCARBOXYLATE TRANSPORTER"/>
    <property type="match status" value="1"/>
</dbReference>
<feature type="coiled-coil region" evidence="1">
    <location>
        <begin position="212"/>
        <end position="260"/>
    </location>
</feature>
<feature type="transmembrane region" description="Helical" evidence="3">
    <location>
        <begin position="945"/>
        <end position="964"/>
    </location>
</feature>
<feature type="transmembrane region" description="Helical" evidence="3">
    <location>
        <begin position="878"/>
        <end position="897"/>
    </location>
</feature>
<dbReference type="InterPro" id="IPR050327">
    <property type="entry name" value="Proton-linked_MCT"/>
</dbReference>
<feature type="transmembrane region" description="Helical" evidence="3">
    <location>
        <begin position="121"/>
        <end position="141"/>
    </location>
</feature>
<feature type="compositionally biased region" description="Low complexity" evidence="2">
    <location>
        <begin position="629"/>
        <end position="644"/>
    </location>
</feature>
<proteinExistence type="predicted"/>
<dbReference type="WBParaSite" id="TASK_0000919301-mRNA-1">
    <property type="protein sequence ID" value="TASK_0000919301-mRNA-1"/>
    <property type="gene ID" value="TASK_0000919301"/>
</dbReference>
<feature type="transmembrane region" description="Helical" evidence="3">
    <location>
        <begin position="20"/>
        <end position="44"/>
    </location>
</feature>
<feature type="transmembrane region" description="Helical" evidence="3">
    <location>
        <begin position="153"/>
        <end position="177"/>
    </location>
</feature>
<keyword evidence="3" id="KW-1133">Transmembrane helix</keyword>
<evidence type="ECO:0000313" key="6">
    <source>
        <dbReference type="WBParaSite" id="TASK_0000919301-mRNA-1"/>
    </source>
</evidence>
<dbReference type="Gene3D" id="1.20.1250.20">
    <property type="entry name" value="MFS general substrate transporter like domains"/>
    <property type="match status" value="1"/>
</dbReference>
<keyword evidence="5" id="KW-1185">Reference proteome</keyword>